<feature type="region of interest" description="Disordered" evidence="1">
    <location>
        <begin position="1"/>
        <end position="34"/>
    </location>
</feature>
<feature type="compositionally biased region" description="Low complexity" evidence="1">
    <location>
        <begin position="156"/>
        <end position="184"/>
    </location>
</feature>
<feature type="compositionally biased region" description="Low complexity" evidence="1">
    <location>
        <begin position="191"/>
        <end position="203"/>
    </location>
</feature>
<gene>
    <name evidence="2" type="ORF">GCM10009827_106090</name>
</gene>
<evidence type="ECO:0000256" key="1">
    <source>
        <dbReference type="SAM" id="MobiDB-lite"/>
    </source>
</evidence>
<proteinExistence type="predicted"/>
<feature type="region of interest" description="Disordered" evidence="1">
    <location>
        <begin position="145"/>
        <end position="203"/>
    </location>
</feature>
<dbReference type="RefSeq" id="WP_344513387.1">
    <property type="nucleotide sequence ID" value="NZ_BAAAQD010000038.1"/>
</dbReference>
<dbReference type="Proteomes" id="UP001501470">
    <property type="component" value="Unassembled WGS sequence"/>
</dbReference>
<protein>
    <recommendedName>
        <fullName evidence="4">SpoVT-AbrB domain-containing protein</fullName>
    </recommendedName>
</protein>
<organism evidence="2 3">
    <name type="scientific">Dactylosporangium maewongense</name>
    <dbReference type="NCBI Taxonomy" id="634393"/>
    <lineage>
        <taxon>Bacteria</taxon>
        <taxon>Bacillati</taxon>
        <taxon>Actinomycetota</taxon>
        <taxon>Actinomycetes</taxon>
        <taxon>Micromonosporales</taxon>
        <taxon>Micromonosporaceae</taxon>
        <taxon>Dactylosporangium</taxon>
    </lineage>
</organism>
<accession>A0ABN2CYV2</accession>
<evidence type="ECO:0000313" key="2">
    <source>
        <dbReference type="EMBL" id="GAA1567144.1"/>
    </source>
</evidence>
<evidence type="ECO:0008006" key="4">
    <source>
        <dbReference type="Google" id="ProtNLM"/>
    </source>
</evidence>
<dbReference type="EMBL" id="BAAAQD010000038">
    <property type="protein sequence ID" value="GAA1567144.1"/>
    <property type="molecule type" value="Genomic_DNA"/>
</dbReference>
<name>A0ABN2CYV2_9ACTN</name>
<reference evidence="2 3" key="1">
    <citation type="journal article" date="2019" name="Int. J. Syst. Evol. Microbiol.">
        <title>The Global Catalogue of Microorganisms (GCM) 10K type strain sequencing project: providing services to taxonomists for standard genome sequencing and annotation.</title>
        <authorList>
            <consortium name="The Broad Institute Genomics Platform"/>
            <consortium name="The Broad Institute Genome Sequencing Center for Infectious Disease"/>
            <person name="Wu L."/>
            <person name="Ma J."/>
        </authorList>
    </citation>
    <scope>NUCLEOTIDE SEQUENCE [LARGE SCALE GENOMIC DNA]</scope>
    <source>
        <strain evidence="2 3">JCM 15933</strain>
    </source>
</reference>
<sequence>MIAALIPAPLPRAHPPRPPLPHLPAPPAGPDQVEPHLNLGRLDPSGRISARLLLHLLGWPPGHRVTFDTTRSVITATSGPAERHTIGATGLLAIPSAIQQLCHLTAGDAVVLLADPGRDLLPIHPARTVAQFLISRAVRRGRWHLTANGSTPPGPLSTSSASPSPTYSATPDQRCRPSTTTSRRCSPRPAPARCAPTAATGRA</sequence>
<keyword evidence="3" id="KW-1185">Reference proteome</keyword>
<comment type="caution">
    <text evidence="2">The sequence shown here is derived from an EMBL/GenBank/DDBJ whole genome shotgun (WGS) entry which is preliminary data.</text>
</comment>
<evidence type="ECO:0000313" key="3">
    <source>
        <dbReference type="Proteomes" id="UP001501470"/>
    </source>
</evidence>
<feature type="compositionally biased region" description="Pro residues" evidence="1">
    <location>
        <begin position="8"/>
        <end position="29"/>
    </location>
</feature>